<dbReference type="AlphaFoldDB" id="A0AAV3S1X7"/>
<comment type="caution">
    <text evidence="9">The sequence shown here is derived from an EMBL/GenBank/DDBJ whole genome shotgun (WGS) entry which is preliminary data.</text>
</comment>
<keyword evidence="7 8" id="KW-0472">Membrane</keyword>
<proteinExistence type="inferred from homology"/>
<sequence>MNSTQDGDAAPPTTVNGGLHSPMPYLFGGLAAMLVLIGIALFILICSFQKYSSRSSTGDEEKSVAPPVYIIKPEMEPKIVVIMAGDNMPTYLAQPILVADILGNNDEKV</sequence>
<dbReference type="Proteomes" id="UP001454036">
    <property type="component" value="Unassembled WGS sequence"/>
</dbReference>
<dbReference type="PANTHER" id="PTHR33228">
    <property type="entry name" value="PROTEIN GLUTAMINE DUMPER 4-RELATED"/>
    <property type="match status" value="1"/>
</dbReference>
<keyword evidence="5" id="KW-0029">Amino-acid transport</keyword>
<dbReference type="GO" id="GO:0016020">
    <property type="term" value="C:membrane"/>
    <property type="evidence" value="ECO:0007669"/>
    <property type="project" value="UniProtKB-SubCell"/>
</dbReference>
<dbReference type="GO" id="GO:0080143">
    <property type="term" value="P:regulation of amino acid export"/>
    <property type="evidence" value="ECO:0007669"/>
    <property type="project" value="InterPro"/>
</dbReference>
<evidence type="ECO:0000256" key="2">
    <source>
        <dbReference type="ARBA" id="ARBA00009977"/>
    </source>
</evidence>
<accession>A0AAV3S1X7</accession>
<name>A0AAV3S1X7_LITER</name>
<comment type="similarity">
    <text evidence="2">Belongs to the GLUTAMINE DUMPER 1 (TC 9.B.60) family.</text>
</comment>
<keyword evidence="3" id="KW-0813">Transport</keyword>
<dbReference type="EMBL" id="BAABME010014127">
    <property type="protein sequence ID" value="GAA0186875.1"/>
    <property type="molecule type" value="Genomic_DNA"/>
</dbReference>
<dbReference type="GO" id="GO:0006865">
    <property type="term" value="P:amino acid transport"/>
    <property type="evidence" value="ECO:0007669"/>
    <property type="project" value="UniProtKB-KW"/>
</dbReference>
<evidence type="ECO:0000256" key="3">
    <source>
        <dbReference type="ARBA" id="ARBA00022448"/>
    </source>
</evidence>
<evidence type="ECO:0000256" key="8">
    <source>
        <dbReference type="SAM" id="Phobius"/>
    </source>
</evidence>
<keyword evidence="6 8" id="KW-1133">Transmembrane helix</keyword>
<evidence type="ECO:0000256" key="4">
    <source>
        <dbReference type="ARBA" id="ARBA00022692"/>
    </source>
</evidence>
<evidence type="ECO:0000256" key="5">
    <source>
        <dbReference type="ARBA" id="ARBA00022970"/>
    </source>
</evidence>
<comment type="subcellular location">
    <subcellularLocation>
        <location evidence="1">Membrane</location>
        <topology evidence="1">Single-pass membrane protein</topology>
    </subcellularLocation>
</comment>
<evidence type="ECO:0000256" key="7">
    <source>
        <dbReference type="ARBA" id="ARBA00023136"/>
    </source>
</evidence>
<keyword evidence="4 8" id="KW-0812">Transmembrane</keyword>
<dbReference type="PANTHER" id="PTHR33228:SF76">
    <property type="entry name" value="PROTEIN GLUTAMINE DUMPER 7"/>
    <property type="match status" value="1"/>
</dbReference>
<keyword evidence="10" id="KW-1185">Reference proteome</keyword>
<organism evidence="9 10">
    <name type="scientific">Lithospermum erythrorhizon</name>
    <name type="common">Purple gromwell</name>
    <name type="synonym">Lithospermum officinale var. erythrorhizon</name>
    <dbReference type="NCBI Taxonomy" id="34254"/>
    <lineage>
        <taxon>Eukaryota</taxon>
        <taxon>Viridiplantae</taxon>
        <taxon>Streptophyta</taxon>
        <taxon>Embryophyta</taxon>
        <taxon>Tracheophyta</taxon>
        <taxon>Spermatophyta</taxon>
        <taxon>Magnoliopsida</taxon>
        <taxon>eudicotyledons</taxon>
        <taxon>Gunneridae</taxon>
        <taxon>Pentapetalae</taxon>
        <taxon>asterids</taxon>
        <taxon>lamiids</taxon>
        <taxon>Boraginales</taxon>
        <taxon>Boraginaceae</taxon>
        <taxon>Boraginoideae</taxon>
        <taxon>Lithospermeae</taxon>
        <taxon>Lithospermum</taxon>
    </lineage>
</organism>
<evidence type="ECO:0000313" key="9">
    <source>
        <dbReference type="EMBL" id="GAA0186875.1"/>
    </source>
</evidence>
<feature type="transmembrane region" description="Helical" evidence="8">
    <location>
        <begin position="25"/>
        <end position="46"/>
    </location>
</feature>
<protein>
    <submittedName>
        <fullName evidence="9">Uncharacterized protein</fullName>
    </submittedName>
</protein>
<reference evidence="9 10" key="1">
    <citation type="submission" date="2024-01" db="EMBL/GenBank/DDBJ databases">
        <title>The complete chloroplast genome sequence of Lithospermum erythrorhizon: insights into the phylogenetic relationship among Boraginaceae species and the maternal lineages of purple gromwells.</title>
        <authorList>
            <person name="Okada T."/>
            <person name="Watanabe K."/>
        </authorList>
    </citation>
    <scope>NUCLEOTIDE SEQUENCE [LARGE SCALE GENOMIC DNA]</scope>
</reference>
<evidence type="ECO:0000256" key="6">
    <source>
        <dbReference type="ARBA" id="ARBA00022989"/>
    </source>
</evidence>
<dbReference type="InterPro" id="IPR040359">
    <property type="entry name" value="GDU"/>
</dbReference>
<evidence type="ECO:0000313" key="10">
    <source>
        <dbReference type="Proteomes" id="UP001454036"/>
    </source>
</evidence>
<evidence type="ECO:0000256" key="1">
    <source>
        <dbReference type="ARBA" id="ARBA00004167"/>
    </source>
</evidence>
<gene>
    <name evidence="9" type="ORF">LIER_34163</name>
</gene>